<evidence type="ECO:0000313" key="3">
    <source>
        <dbReference type="Proteomes" id="UP000198618"/>
    </source>
</evidence>
<proteinExistence type="predicted"/>
<dbReference type="PANTHER" id="PTHR39165:SF1">
    <property type="entry name" value="DUF456 DOMAIN-CONTAINING PROTEIN"/>
    <property type="match status" value="1"/>
</dbReference>
<evidence type="ECO:0008006" key="4">
    <source>
        <dbReference type="Google" id="ProtNLM"/>
    </source>
</evidence>
<protein>
    <recommendedName>
        <fullName evidence="4">DUF456 domain-containing protein</fullName>
    </recommendedName>
</protein>
<keyword evidence="1" id="KW-0812">Transmembrane</keyword>
<accession>A0A1I0AVY4</accession>
<keyword evidence="1" id="KW-1133">Transmembrane helix</keyword>
<dbReference type="AlphaFoldDB" id="A0A1I0AVY4"/>
<evidence type="ECO:0000313" key="2">
    <source>
        <dbReference type="EMBL" id="SES97941.1"/>
    </source>
</evidence>
<keyword evidence="1" id="KW-0472">Membrane</keyword>
<feature type="transmembrane region" description="Helical" evidence="1">
    <location>
        <begin position="54"/>
        <end position="79"/>
    </location>
</feature>
<name>A0A1I0AVY4_9BACI</name>
<dbReference type="STRING" id="930131.SAMN05216389_10439"/>
<organism evidence="2 3">
    <name type="scientific">Oceanobacillus limi</name>
    <dbReference type="NCBI Taxonomy" id="930131"/>
    <lineage>
        <taxon>Bacteria</taxon>
        <taxon>Bacillati</taxon>
        <taxon>Bacillota</taxon>
        <taxon>Bacilli</taxon>
        <taxon>Bacillales</taxon>
        <taxon>Bacillaceae</taxon>
        <taxon>Oceanobacillus</taxon>
    </lineage>
</organism>
<dbReference type="Pfam" id="PF04306">
    <property type="entry name" value="DUF456"/>
    <property type="match status" value="1"/>
</dbReference>
<dbReference type="InterPro" id="IPR007403">
    <property type="entry name" value="DUF456"/>
</dbReference>
<dbReference type="EMBL" id="FOHE01000004">
    <property type="protein sequence ID" value="SES97941.1"/>
    <property type="molecule type" value="Genomic_DNA"/>
</dbReference>
<dbReference type="PANTHER" id="PTHR39165">
    <property type="entry name" value="IG HYPOTHETICAL 17883"/>
    <property type="match status" value="1"/>
</dbReference>
<dbReference type="Proteomes" id="UP000198618">
    <property type="component" value="Unassembled WGS sequence"/>
</dbReference>
<gene>
    <name evidence="2" type="ORF">SAMN05216389_10439</name>
</gene>
<reference evidence="2 3" key="1">
    <citation type="submission" date="2016-10" db="EMBL/GenBank/DDBJ databases">
        <authorList>
            <person name="de Groot N.N."/>
        </authorList>
    </citation>
    <scope>NUCLEOTIDE SEQUENCE [LARGE SCALE GENOMIC DNA]</scope>
    <source>
        <strain evidence="2 3">IBRC-M 10780</strain>
    </source>
</reference>
<evidence type="ECO:0000256" key="1">
    <source>
        <dbReference type="SAM" id="Phobius"/>
    </source>
</evidence>
<sequence length="165" mass="18281">MEEGKLDIVIWVCIIALFILSFIGVVFPIIPSVLVLWIGFLLYHFIINGSELGLVFWIAMLLFTVILIVADIIANSYFVKRFGGSKWGERGAAIAVIVGSFIIPPFGIIIIPFIAVFVIELMQSRTTQEALRASIGSLLGFLGGAFAKVVIQLIMIIWFFIVIVF</sequence>
<feature type="transmembrane region" description="Helical" evidence="1">
    <location>
        <begin position="139"/>
        <end position="164"/>
    </location>
</feature>
<feature type="transmembrane region" description="Helical" evidence="1">
    <location>
        <begin position="9"/>
        <end position="42"/>
    </location>
</feature>
<dbReference type="RefSeq" id="WP_244513381.1">
    <property type="nucleotide sequence ID" value="NZ_FOHE01000004.1"/>
</dbReference>
<keyword evidence="3" id="KW-1185">Reference proteome</keyword>
<feature type="transmembrane region" description="Helical" evidence="1">
    <location>
        <begin position="91"/>
        <end position="119"/>
    </location>
</feature>